<name>A0A8B8GBP7_9HEMI</name>
<keyword evidence="2 3" id="KW-0694">RNA-binding</keyword>
<feature type="region of interest" description="Disordered" evidence="4">
    <location>
        <begin position="886"/>
        <end position="948"/>
    </location>
</feature>
<dbReference type="Pfam" id="PF05383">
    <property type="entry name" value="La"/>
    <property type="match status" value="1"/>
</dbReference>
<dbReference type="InterPro" id="IPR036390">
    <property type="entry name" value="WH_DNA-bd_sf"/>
</dbReference>
<dbReference type="Proteomes" id="UP000694846">
    <property type="component" value="Unplaced"/>
</dbReference>
<dbReference type="SMART" id="SM00715">
    <property type="entry name" value="LA"/>
    <property type="match status" value="1"/>
</dbReference>
<keyword evidence="6" id="KW-1185">Reference proteome</keyword>
<feature type="compositionally biased region" description="Low complexity" evidence="4">
    <location>
        <begin position="12"/>
        <end position="22"/>
    </location>
</feature>
<keyword evidence="1" id="KW-0597">Phosphoprotein</keyword>
<evidence type="ECO:0000313" key="6">
    <source>
        <dbReference type="Proteomes" id="UP000694846"/>
    </source>
</evidence>
<dbReference type="RefSeq" id="XP_025420640.1">
    <property type="nucleotide sequence ID" value="XM_025564855.1"/>
</dbReference>
<reference evidence="7 8" key="1">
    <citation type="submission" date="2025-04" db="UniProtKB">
        <authorList>
            <consortium name="RefSeq"/>
        </authorList>
    </citation>
    <scope>IDENTIFICATION</scope>
    <source>
        <tissue evidence="7 8">Whole body</tissue>
    </source>
</reference>
<dbReference type="GO" id="GO:0005829">
    <property type="term" value="C:cytosol"/>
    <property type="evidence" value="ECO:0007669"/>
    <property type="project" value="TreeGrafter"/>
</dbReference>
<dbReference type="SUPFAM" id="SSF54928">
    <property type="entry name" value="RNA-binding domain, RBD"/>
    <property type="match status" value="1"/>
</dbReference>
<feature type="compositionally biased region" description="Low complexity" evidence="4">
    <location>
        <begin position="577"/>
        <end position="598"/>
    </location>
</feature>
<dbReference type="PANTHER" id="PTHR22792:SF131">
    <property type="entry name" value="LA-RELATED PROTEIN LARP4B"/>
    <property type="match status" value="1"/>
</dbReference>
<accession>A0A8B8GBP7</accession>
<dbReference type="Gene3D" id="1.10.10.10">
    <property type="entry name" value="Winged helix-like DNA-binding domain superfamily/Winged helix DNA-binding domain"/>
    <property type="match status" value="1"/>
</dbReference>
<feature type="domain" description="HTH La-type RNA-binding" evidence="5">
    <location>
        <begin position="237"/>
        <end position="326"/>
    </location>
</feature>
<dbReference type="InterPro" id="IPR006630">
    <property type="entry name" value="La_HTH"/>
</dbReference>
<evidence type="ECO:0000313" key="8">
    <source>
        <dbReference type="RefSeq" id="XP_025420640.1"/>
    </source>
</evidence>
<dbReference type="InterPro" id="IPR058699">
    <property type="entry name" value="RRM_LARP4/4B"/>
</dbReference>
<dbReference type="PROSITE" id="PS50961">
    <property type="entry name" value="HTH_LA"/>
    <property type="match status" value="1"/>
</dbReference>
<evidence type="ECO:0000256" key="2">
    <source>
        <dbReference type="ARBA" id="ARBA00022884"/>
    </source>
</evidence>
<feature type="compositionally biased region" description="Polar residues" evidence="4">
    <location>
        <begin position="528"/>
        <end position="539"/>
    </location>
</feature>
<dbReference type="GO" id="GO:0010494">
    <property type="term" value="C:cytoplasmic stress granule"/>
    <property type="evidence" value="ECO:0007669"/>
    <property type="project" value="TreeGrafter"/>
</dbReference>
<dbReference type="CDD" id="cd12430">
    <property type="entry name" value="RRM_LARP4_5_like"/>
    <property type="match status" value="1"/>
</dbReference>
<proteinExistence type="predicted"/>
<evidence type="ECO:0000256" key="4">
    <source>
        <dbReference type="SAM" id="MobiDB-lite"/>
    </source>
</evidence>
<feature type="region of interest" description="Disordered" evidence="4">
    <location>
        <begin position="1"/>
        <end position="75"/>
    </location>
</feature>
<dbReference type="OrthoDB" id="10046764at2759"/>
<dbReference type="GeneID" id="112690765"/>
<evidence type="ECO:0000313" key="7">
    <source>
        <dbReference type="RefSeq" id="XP_025420639.1"/>
    </source>
</evidence>
<gene>
    <name evidence="7 8" type="primary">LOC112690765</name>
</gene>
<dbReference type="AlphaFoldDB" id="A0A8B8GBP7"/>
<dbReference type="InterPro" id="IPR035979">
    <property type="entry name" value="RBD_domain_sf"/>
</dbReference>
<dbReference type="Pfam" id="PF26088">
    <property type="entry name" value="RRM_LARP4"/>
    <property type="match status" value="1"/>
</dbReference>
<dbReference type="PANTHER" id="PTHR22792">
    <property type="entry name" value="LUPUS LA PROTEIN-RELATED"/>
    <property type="match status" value="1"/>
</dbReference>
<protein>
    <submittedName>
        <fullName evidence="7 8">La-related protein 4 isoform X1</fullName>
    </submittedName>
</protein>
<dbReference type="CDD" id="cd08031">
    <property type="entry name" value="LARP_4_5_like"/>
    <property type="match status" value="1"/>
</dbReference>
<feature type="compositionally biased region" description="Polar residues" evidence="4">
    <location>
        <begin position="599"/>
        <end position="619"/>
    </location>
</feature>
<dbReference type="InterPro" id="IPR036388">
    <property type="entry name" value="WH-like_DNA-bd_sf"/>
</dbReference>
<feature type="region of interest" description="Disordered" evidence="4">
    <location>
        <begin position="528"/>
        <end position="656"/>
    </location>
</feature>
<organism evidence="6 7">
    <name type="scientific">Sipha flava</name>
    <name type="common">yellow sugarcane aphid</name>
    <dbReference type="NCBI Taxonomy" id="143950"/>
    <lineage>
        <taxon>Eukaryota</taxon>
        <taxon>Metazoa</taxon>
        <taxon>Ecdysozoa</taxon>
        <taxon>Arthropoda</taxon>
        <taxon>Hexapoda</taxon>
        <taxon>Insecta</taxon>
        <taxon>Pterygota</taxon>
        <taxon>Neoptera</taxon>
        <taxon>Paraneoptera</taxon>
        <taxon>Hemiptera</taxon>
        <taxon>Sternorrhyncha</taxon>
        <taxon>Aphidomorpha</taxon>
        <taxon>Aphidoidea</taxon>
        <taxon>Aphididae</taxon>
        <taxon>Sipha</taxon>
    </lineage>
</organism>
<dbReference type="CTD" id="23185"/>
<dbReference type="GO" id="GO:0045727">
    <property type="term" value="P:positive regulation of translation"/>
    <property type="evidence" value="ECO:0007669"/>
    <property type="project" value="TreeGrafter"/>
</dbReference>
<dbReference type="GO" id="GO:0003730">
    <property type="term" value="F:mRNA 3'-UTR binding"/>
    <property type="evidence" value="ECO:0007669"/>
    <property type="project" value="TreeGrafter"/>
</dbReference>
<dbReference type="InterPro" id="IPR045180">
    <property type="entry name" value="La_dom_prot"/>
</dbReference>
<dbReference type="SUPFAM" id="SSF46785">
    <property type="entry name" value="Winged helix' DNA-binding domain"/>
    <property type="match status" value="1"/>
</dbReference>
<feature type="compositionally biased region" description="Basic and acidic residues" evidence="4">
    <location>
        <begin position="48"/>
        <end position="62"/>
    </location>
</feature>
<dbReference type="RefSeq" id="XP_025420639.1">
    <property type="nucleotide sequence ID" value="XM_025564854.1"/>
</dbReference>
<evidence type="ECO:0000259" key="5">
    <source>
        <dbReference type="PROSITE" id="PS50961"/>
    </source>
</evidence>
<feature type="compositionally biased region" description="Polar residues" evidence="4">
    <location>
        <begin position="900"/>
        <end position="916"/>
    </location>
</feature>
<evidence type="ECO:0000256" key="3">
    <source>
        <dbReference type="PROSITE-ProRule" id="PRU00332"/>
    </source>
</evidence>
<evidence type="ECO:0000256" key="1">
    <source>
        <dbReference type="ARBA" id="ARBA00022553"/>
    </source>
</evidence>
<sequence length="948" mass="103835">MTFRTKGHKKQQQQLLQLQQQEQEQEQEQEQQQYQQQHQHDRKLHGSNNDHRNRYDKTEDQHQQQQLATPPLLGAGGGRPAAVAIANAPTTVAHANAGGTPCICTAYGPRCYVIQKVLTTPCNSIGTLNPEANEFKYKSLSENQPKFDEESSKKKLENFRKNKGYMYMNGDVGKISTGAHYSPPEPLTVSTATNTSYSSINGSYEVSTLDSKNSATILTGQNSTMVNAETSTDNMPSQSVEQLKQLLSNQLEYYFSRENLANDAYLLSQMDNDQYVPIWTVANFNQVKKLTKDIKLITEVLRESPNVQVDDEGLKVRPNHKRCIVILREIPQTTPIEDIKGLFAGESCPKMISCEFAHNNSWYITFENDEDAQRAFLYLREEVKEFQGRPIMARIKAKPMNRMAAPISPGTVAGIPGMKTVNGFRTPPIQAQPINPYIDQGPGITAAGPPAPPPQHPQAARLFYTNGGPAQYAPVNYAANLQVYLQQQQQSPYYPTNMIQHWAHPATGAYYTTDLSGIFSVNGLAPQGSFTKPQNSRYNVSRPPGRSNGKMRHNSVGGSEYYRSSASDSGLPSRPGSYTSNGSLTKSSSSSGSLHISNATRNYVDNQDSNVVDRQSSGAINIPKDPTSLPLRYRRRKKDDEIGPEVITGTLPQPTGSQSFDLAADAFPPLPPQVVSIPHQSPTPLPHDQLSPRNNFDPRISLISSNMPVVLPEPSVLKTEDIDPTVSSENVANGPQTVLPVAVRSVPVTAIVDDLSNVSLNSINSHTKVQDIITPSNSILSPIDKTVMPAKSDIPTTMPKANSASLNSTKSTVPNLKAASPSQCACVIPQPPATFSADMANNNPVINGNGSPNIGHKLSYAQVAQHHKERNESHISTVITFGQSSIAEEEKKEEPIPVVTPQSKQSNISTDGSITIKSGKGHRATNNERGTTPRKERSSKFNRTKSPK</sequence>
<feature type="compositionally biased region" description="Basic residues" evidence="4">
    <location>
        <begin position="1"/>
        <end position="11"/>
    </location>
</feature>